<reference evidence="1" key="1">
    <citation type="submission" date="2022-08" db="EMBL/GenBank/DDBJ databases">
        <authorList>
            <person name="Kallberg Y."/>
            <person name="Tangrot J."/>
            <person name="Rosling A."/>
        </authorList>
    </citation>
    <scope>NUCLEOTIDE SEQUENCE</scope>
    <source>
        <strain evidence="1">Wild A</strain>
    </source>
</reference>
<evidence type="ECO:0000313" key="2">
    <source>
        <dbReference type="Proteomes" id="UP001153678"/>
    </source>
</evidence>
<feature type="non-terminal residue" evidence="1">
    <location>
        <position position="1"/>
    </location>
</feature>
<protein>
    <submittedName>
        <fullName evidence="1">5901_t:CDS:1</fullName>
    </submittedName>
</protein>
<dbReference type="OrthoDB" id="2410064at2759"/>
<name>A0A9W4T5D7_9GLOM</name>
<proteinExistence type="predicted"/>
<sequence>RYSDFWGDVQKWNVFYITKVPDCTPQSSHSALKSELEILLNKLPINSKKYKTATSINKSLSEFLRFSGWEESVVSRVTDSVHDTHLS</sequence>
<dbReference type="AlphaFoldDB" id="A0A9W4T5D7"/>
<comment type="caution">
    <text evidence="1">The sequence shown here is derived from an EMBL/GenBank/DDBJ whole genome shotgun (WGS) entry which is preliminary data.</text>
</comment>
<gene>
    <name evidence="1" type="ORF">FWILDA_LOCUS15572</name>
</gene>
<dbReference type="Proteomes" id="UP001153678">
    <property type="component" value="Unassembled WGS sequence"/>
</dbReference>
<organism evidence="1 2">
    <name type="scientific">Funneliformis geosporum</name>
    <dbReference type="NCBI Taxonomy" id="1117311"/>
    <lineage>
        <taxon>Eukaryota</taxon>
        <taxon>Fungi</taxon>
        <taxon>Fungi incertae sedis</taxon>
        <taxon>Mucoromycota</taxon>
        <taxon>Glomeromycotina</taxon>
        <taxon>Glomeromycetes</taxon>
        <taxon>Glomerales</taxon>
        <taxon>Glomeraceae</taxon>
        <taxon>Funneliformis</taxon>
    </lineage>
</organism>
<evidence type="ECO:0000313" key="1">
    <source>
        <dbReference type="EMBL" id="CAI2192428.1"/>
    </source>
</evidence>
<accession>A0A9W4T5D7</accession>
<dbReference type="EMBL" id="CAMKVN010008334">
    <property type="protein sequence ID" value="CAI2192428.1"/>
    <property type="molecule type" value="Genomic_DNA"/>
</dbReference>
<keyword evidence="2" id="KW-1185">Reference proteome</keyword>